<keyword evidence="5 9" id="KW-0067">ATP-binding</keyword>
<evidence type="ECO:0000313" key="12">
    <source>
        <dbReference type="Proteomes" id="UP001205919"/>
    </source>
</evidence>
<keyword evidence="1 9" id="KW-0963">Cytoplasm</keyword>
<dbReference type="GO" id="GO:0016787">
    <property type="term" value="F:hydrolase activity"/>
    <property type="evidence" value="ECO:0007669"/>
    <property type="project" value="UniProtKB-KW"/>
</dbReference>
<feature type="binding site" evidence="9">
    <location>
        <position position="178"/>
    </location>
    <ligand>
        <name>ATP</name>
        <dbReference type="ChEBI" id="CHEBI:30616"/>
    </ligand>
</feature>
<proteinExistence type="inferred from homology"/>
<feature type="binding site" evidence="9">
    <location>
        <position position="72"/>
    </location>
    <ligand>
        <name>ATP</name>
        <dbReference type="ChEBI" id="CHEBI:30616"/>
    </ligand>
</feature>
<feature type="binding site" evidence="9">
    <location>
        <position position="317"/>
    </location>
    <ligand>
        <name>DNA</name>
        <dbReference type="ChEBI" id="CHEBI:16991"/>
    </ligand>
</feature>
<evidence type="ECO:0000313" key="11">
    <source>
        <dbReference type="EMBL" id="MCQ4815586.1"/>
    </source>
</evidence>
<keyword evidence="8 9" id="KW-0234">DNA repair</keyword>
<dbReference type="GO" id="GO:0005524">
    <property type="term" value="F:ATP binding"/>
    <property type="evidence" value="ECO:0007669"/>
    <property type="project" value="UniProtKB-UniRule"/>
</dbReference>
<feature type="domain" description="AAA+ ATPase" evidence="10">
    <location>
        <begin position="58"/>
        <end position="189"/>
    </location>
</feature>
<evidence type="ECO:0000256" key="8">
    <source>
        <dbReference type="ARBA" id="ARBA00023204"/>
    </source>
</evidence>
<dbReference type="Pfam" id="PF05496">
    <property type="entry name" value="RuvB_N"/>
    <property type="match status" value="1"/>
</dbReference>
<feature type="binding site" evidence="9">
    <location>
        <position position="27"/>
    </location>
    <ligand>
        <name>ATP</name>
        <dbReference type="ChEBI" id="CHEBI:30616"/>
    </ligand>
</feature>
<evidence type="ECO:0000256" key="7">
    <source>
        <dbReference type="ARBA" id="ARBA00023172"/>
    </source>
</evidence>
<dbReference type="NCBIfam" id="TIGR00635">
    <property type="entry name" value="ruvB"/>
    <property type="match status" value="1"/>
</dbReference>
<feature type="binding site" evidence="9">
    <location>
        <position position="69"/>
    </location>
    <ligand>
        <name>ATP</name>
        <dbReference type="ChEBI" id="CHEBI:30616"/>
    </ligand>
</feature>
<feature type="binding site" evidence="9">
    <location>
        <position position="225"/>
    </location>
    <ligand>
        <name>ATP</name>
        <dbReference type="ChEBI" id="CHEBI:30616"/>
    </ligand>
</feature>
<dbReference type="SUPFAM" id="SSF52540">
    <property type="entry name" value="P-loop containing nucleoside triphosphate hydrolases"/>
    <property type="match status" value="1"/>
</dbReference>
<organism evidence="11 12">
    <name type="scientific">Cloacibacillus evryensis</name>
    <dbReference type="NCBI Taxonomy" id="508460"/>
    <lineage>
        <taxon>Bacteria</taxon>
        <taxon>Thermotogati</taxon>
        <taxon>Synergistota</taxon>
        <taxon>Synergistia</taxon>
        <taxon>Synergistales</taxon>
        <taxon>Synergistaceae</taxon>
        <taxon>Cloacibacillus</taxon>
    </lineage>
</organism>
<protein>
    <recommendedName>
        <fullName evidence="9">Holliday junction branch migration complex subunit RuvB</fullName>
        <ecNumber evidence="9">3.6.4.-</ecNumber>
    </recommendedName>
</protein>
<dbReference type="NCBIfam" id="NF000868">
    <property type="entry name" value="PRK00080.1"/>
    <property type="match status" value="1"/>
</dbReference>
<dbReference type="EMBL" id="JANFYT010000043">
    <property type="protein sequence ID" value="MCQ4815586.1"/>
    <property type="molecule type" value="Genomic_DNA"/>
</dbReference>
<feature type="binding site" evidence="9">
    <location>
        <position position="28"/>
    </location>
    <ligand>
        <name>ATP</name>
        <dbReference type="ChEBI" id="CHEBI:30616"/>
    </ligand>
</feature>
<feature type="binding site" evidence="9">
    <location>
        <position position="188"/>
    </location>
    <ligand>
        <name>ATP</name>
        <dbReference type="ChEBI" id="CHEBI:30616"/>
    </ligand>
</feature>
<feature type="binding site" evidence="9">
    <location>
        <begin position="135"/>
        <end position="137"/>
    </location>
    <ligand>
        <name>ATP</name>
        <dbReference type="ChEBI" id="CHEBI:30616"/>
    </ligand>
</feature>
<dbReference type="InterPro" id="IPR008824">
    <property type="entry name" value="RuvB-like_N"/>
</dbReference>
<keyword evidence="12" id="KW-1185">Reference proteome</keyword>
<accession>A0AAW5K6U5</accession>
<feature type="region of interest" description="Small ATPAse domain (RuvB-S)" evidence="9">
    <location>
        <begin position="189"/>
        <end position="259"/>
    </location>
</feature>
<evidence type="ECO:0000256" key="4">
    <source>
        <dbReference type="ARBA" id="ARBA00022801"/>
    </source>
</evidence>
<dbReference type="GO" id="GO:0005737">
    <property type="term" value="C:cytoplasm"/>
    <property type="evidence" value="ECO:0007669"/>
    <property type="project" value="UniProtKB-SubCell"/>
</dbReference>
<evidence type="ECO:0000256" key="6">
    <source>
        <dbReference type="ARBA" id="ARBA00023125"/>
    </source>
</evidence>
<comment type="caution">
    <text evidence="11">The sequence shown here is derived from an EMBL/GenBank/DDBJ whole genome shotgun (WGS) entry which is preliminary data.</text>
</comment>
<dbReference type="GO" id="GO:0009378">
    <property type="term" value="F:four-way junction helicase activity"/>
    <property type="evidence" value="ECO:0007669"/>
    <property type="project" value="InterPro"/>
</dbReference>
<dbReference type="GO" id="GO:0006281">
    <property type="term" value="P:DNA repair"/>
    <property type="evidence" value="ECO:0007669"/>
    <property type="project" value="UniProtKB-UniRule"/>
</dbReference>
<dbReference type="InterPro" id="IPR027417">
    <property type="entry name" value="P-loop_NTPase"/>
</dbReference>
<keyword evidence="11" id="KW-0347">Helicase</keyword>
<evidence type="ECO:0000256" key="3">
    <source>
        <dbReference type="ARBA" id="ARBA00022763"/>
    </source>
</evidence>
<dbReference type="InterPro" id="IPR036390">
    <property type="entry name" value="WH_DNA-bd_sf"/>
</dbReference>
<dbReference type="InterPro" id="IPR036388">
    <property type="entry name" value="WH-like_DNA-bd_sf"/>
</dbReference>
<comment type="subcellular location">
    <subcellularLocation>
        <location evidence="9">Cytoplasm</location>
    </subcellularLocation>
</comment>
<dbReference type="Gene3D" id="3.40.50.300">
    <property type="entry name" value="P-loop containing nucleotide triphosphate hydrolases"/>
    <property type="match status" value="1"/>
</dbReference>
<name>A0AAW5K6U5_9BACT</name>
<dbReference type="GO" id="GO:0000400">
    <property type="term" value="F:four-way junction DNA binding"/>
    <property type="evidence" value="ECO:0007669"/>
    <property type="project" value="UniProtKB-UniRule"/>
</dbReference>
<dbReference type="InterPro" id="IPR004605">
    <property type="entry name" value="DNA_helicase_Holl-junc_RuvB"/>
</dbReference>
<dbReference type="CDD" id="cd00009">
    <property type="entry name" value="AAA"/>
    <property type="match status" value="1"/>
</dbReference>
<comment type="domain">
    <text evidence="9">Has 3 domains, the large (RuvB-L) and small ATPase (RuvB-S) domains and the C-terminal head (RuvB-H) domain. The head domain binds DNA, while the ATPase domains jointly bind ATP, ADP or are empty depending on the state of the subunit in the translocation cycle. During a single DNA translocation step the structure of each domain remains the same, but their relative positions change.</text>
</comment>
<dbReference type="AlphaFoldDB" id="A0AAW5K6U5"/>
<feature type="binding site" evidence="9">
    <location>
        <position position="73"/>
    </location>
    <ligand>
        <name>Mg(2+)</name>
        <dbReference type="ChEBI" id="CHEBI:18420"/>
    </ligand>
</feature>
<feature type="binding site" evidence="9">
    <location>
        <position position="74"/>
    </location>
    <ligand>
        <name>ATP</name>
        <dbReference type="ChEBI" id="CHEBI:30616"/>
    </ligand>
</feature>
<comment type="caution">
    <text evidence="9">Lacks conserved residue(s) required for the propagation of feature annotation.</text>
</comment>
<comment type="function">
    <text evidence="9">The RuvA-RuvB-RuvC complex processes Holliday junction (HJ) DNA during genetic recombination and DNA repair, while the RuvA-RuvB complex plays an important role in the rescue of blocked DNA replication forks via replication fork reversal (RFR). RuvA specifically binds to HJ cruciform DNA, conferring on it an open structure. The RuvB hexamer acts as an ATP-dependent pump, pulling dsDNA into and through the RuvAB complex. RuvB forms 2 homohexamers on either side of HJ DNA bound by 1 or 2 RuvA tetramers; 4 subunits per hexamer contact DNA at a time. Coordinated motions by a converter formed by DNA-disengaged RuvB subunits stimulates ATP hydrolysis and nucleotide exchange. Immobilization of the converter enables RuvB to convert the ATP-contained energy into a lever motion, pulling 2 nucleotides of DNA out of the RuvA tetramer per ATP hydrolyzed, thus driving DNA branch migration. The RuvB motors rotate together with the DNA substrate, which together with the progressing nucleotide cycle form the mechanistic basis for DNA recombination by continuous HJ branch migration. Branch migration allows RuvC to scan DNA until it finds its consensus sequence, where it cleaves and resolves cruciform DNA.</text>
</comment>
<dbReference type="Proteomes" id="UP001205919">
    <property type="component" value="Unassembled WGS sequence"/>
</dbReference>
<dbReference type="Gene3D" id="1.10.8.60">
    <property type="match status" value="1"/>
</dbReference>
<dbReference type="EC" id="3.6.4.-" evidence="9"/>
<keyword evidence="2 9" id="KW-0547">Nucleotide-binding</keyword>
<dbReference type="PANTHER" id="PTHR42848:SF1">
    <property type="entry name" value="HOLLIDAY JUNCTION BRANCH MIGRATION COMPLEX SUBUNIT RUVB"/>
    <property type="match status" value="1"/>
</dbReference>
<dbReference type="HAMAP" id="MF_00016">
    <property type="entry name" value="DNA_HJ_migration_RuvB"/>
    <property type="match status" value="1"/>
</dbReference>
<comment type="catalytic activity">
    <reaction evidence="9">
        <text>ATP + H2O = ADP + phosphate + H(+)</text>
        <dbReference type="Rhea" id="RHEA:13065"/>
        <dbReference type="ChEBI" id="CHEBI:15377"/>
        <dbReference type="ChEBI" id="CHEBI:15378"/>
        <dbReference type="ChEBI" id="CHEBI:30616"/>
        <dbReference type="ChEBI" id="CHEBI:43474"/>
        <dbReference type="ChEBI" id="CHEBI:456216"/>
    </reaction>
</comment>
<dbReference type="RefSeq" id="WP_008711707.1">
    <property type="nucleotide sequence ID" value="NZ_CABKQM010000008.1"/>
</dbReference>
<feature type="binding site" evidence="9">
    <location>
        <position position="73"/>
    </location>
    <ligand>
        <name>ATP</name>
        <dbReference type="ChEBI" id="CHEBI:30616"/>
    </ligand>
</feature>
<dbReference type="InterPro" id="IPR003593">
    <property type="entry name" value="AAA+_ATPase"/>
</dbReference>
<dbReference type="GO" id="GO:0048476">
    <property type="term" value="C:Holliday junction resolvase complex"/>
    <property type="evidence" value="ECO:0007669"/>
    <property type="project" value="UniProtKB-UniRule"/>
</dbReference>
<reference evidence="11 12" key="1">
    <citation type="submission" date="2022-06" db="EMBL/GenBank/DDBJ databases">
        <title>Isolation of gut microbiota from human fecal samples.</title>
        <authorList>
            <person name="Pamer E.G."/>
            <person name="Barat B."/>
            <person name="Waligurski E."/>
            <person name="Medina S."/>
            <person name="Paddock L."/>
            <person name="Mostad J."/>
        </authorList>
    </citation>
    <scope>NUCLEOTIDE SEQUENCE [LARGE SCALE GENOMIC DNA]</scope>
    <source>
        <strain evidence="11 12">DFI.9.90</strain>
    </source>
</reference>
<gene>
    <name evidence="9 11" type="primary">ruvB</name>
    <name evidence="11" type="ORF">NE630_14195</name>
</gene>
<keyword evidence="3 9" id="KW-0227">DNA damage</keyword>
<sequence>MDENNSSSTNKLIETMRREKDEEISTLRPQALNDFIGQSGLKDKLTIFMTASIQRSEPLDHTLFYGPPGLGKTTLAGIIAKEMKGTLRVTTGPALERAGDLAAILSNIQPNDVLFIDEIHRMSANIEEILYPAMEDFSLSIVVGKGPLARSIRLALPKFTLIGATTRLGLLTSPLRARFGIVEQLRLYSPEELTAIVKRGSGVLGVNIADEAAEEIGLRSRGTPRVALRLLRRVRDVAEVKRVPLIERDLSRYALDMLGVDPEGLDEGDRKFLRALIELFDGGPVGLSTLAAALNEDAQTIEDIYEPYLIQKGLLERTPRGRKATRNTWDYLGIPVSPHFIQLQQNQQSLFTLEEENL</sequence>
<keyword evidence="7 9" id="KW-0233">DNA recombination</keyword>
<dbReference type="GO" id="GO:0006310">
    <property type="term" value="P:DNA recombination"/>
    <property type="evidence" value="ECO:0007669"/>
    <property type="project" value="UniProtKB-UniRule"/>
</dbReference>
<feature type="region of interest" description="Head domain (RuvB-H)" evidence="9">
    <location>
        <begin position="262"/>
        <end position="358"/>
    </location>
</feature>
<dbReference type="Pfam" id="PF17864">
    <property type="entry name" value="AAA_lid_4"/>
    <property type="match status" value="1"/>
</dbReference>
<dbReference type="Pfam" id="PF05491">
    <property type="entry name" value="WHD_RuvB"/>
    <property type="match status" value="1"/>
</dbReference>
<dbReference type="SUPFAM" id="SSF46785">
    <property type="entry name" value="Winged helix' DNA-binding domain"/>
    <property type="match status" value="1"/>
</dbReference>
<evidence type="ECO:0000256" key="2">
    <source>
        <dbReference type="ARBA" id="ARBA00022741"/>
    </source>
</evidence>
<keyword evidence="6 9" id="KW-0238">DNA-binding</keyword>
<feature type="binding site" evidence="9">
    <location>
        <position position="322"/>
    </location>
    <ligand>
        <name>DNA</name>
        <dbReference type="ChEBI" id="CHEBI:16991"/>
    </ligand>
</feature>
<evidence type="ECO:0000259" key="10">
    <source>
        <dbReference type="SMART" id="SM00382"/>
    </source>
</evidence>
<keyword evidence="4 9" id="KW-0378">Hydrolase</keyword>
<dbReference type="InterPro" id="IPR041445">
    <property type="entry name" value="AAA_lid_4"/>
</dbReference>
<evidence type="ECO:0000256" key="1">
    <source>
        <dbReference type="ARBA" id="ARBA00022490"/>
    </source>
</evidence>
<comment type="subunit">
    <text evidence="9">Homohexamer. Forms an RuvA(8)-RuvB(12)-Holliday junction (HJ) complex. HJ DNA is sandwiched between 2 RuvA tetramers; dsDNA enters through RuvA and exits via RuvB. An RuvB hexamer assembles on each DNA strand where it exits the tetramer. Each RuvB hexamer is contacted by two RuvA subunits (via domain III) on 2 adjacent RuvB subunits; this complex drives branch migration. In the full resolvosome a probable DNA-RuvA(4)-RuvB(12)-RuvC(2) complex forms which resolves the HJ.</text>
</comment>
<dbReference type="InterPro" id="IPR008823">
    <property type="entry name" value="RuvB_wg_C"/>
</dbReference>
<comment type="similarity">
    <text evidence="9">Belongs to the RuvB family.</text>
</comment>
<evidence type="ECO:0000256" key="5">
    <source>
        <dbReference type="ARBA" id="ARBA00022840"/>
    </source>
</evidence>
<dbReference type="PANTHER" id="PTHR42848">
    <property type="match status" value="1"/>
</dbReference>
<dbReference type="Gene3D" id="1.10.10.10">
    <property type="entry name" value="Winged helix-like DNA-binding domain superfamily/Winged helix DNA-binding domain"/>
    <property type="match status" value="1"/>
</dbReference>
<dbReference type="SMART" id="SM00382">
    <property type="entry name" value="AAA"/>
    <property type="match status" value="1"/>
</dbReference>
<evidence type="ECO:0000256" key="9">
    <source>
        <dbReference type="HAMAP-Rule" id="MF_00016"/>
    </source>
</evidence>